<dbReference type="AlphaFoldDB" id="A0AAV9HHU0"/>
<reference evidence="2" key="1">
    <citation type="journal article" date="2023" name="Mol. Phylogenet. Evol.">
        <title>Genome-scale phylogeny and comparative genomics of the fungal order Sordariales.</title>
        <authorList>
            <person name="Hensen N."/>
            <person name="Bonometti L."/>
            <person name="Westerberg I."/>
            <person name="Brannstrom I.O."/>
            <person name="Guillou S."/>
            <person name="Cros-Aarteil S."/>
            <person name="Calhoun S."/>
            <person name="Haridas S."/>
            <person name="Kuo A."/>
            <person name="Mondo S."/>
            <person name="Pangilinan J."/>
            <person name="Riley R."/>
            <person name="LaButti K."/>
            <person name="Andreopoulos B."/>
            <person name="Lipzen A."/>
            <person name="Chen C."/>
            <person name="Yan M."/>
            <person name="Daum C."/>
            <person name="Ng V."/>
            <person name="Clum A."/>
            <person name="Steindorff A."/>
            <person name="Ohm R.A."/>
            <person name="Martin F."/>
            <person name="Silar P."/>
            <person name="Natvig D.O."/>
            <person name="Lalanne C."/>
            <person name="Gautier V."/>
            <person name="Ament-Velasquez S.L."/>
            <person name="Kruys A."/>
            <person name="Hutchinson M.I."/>
            <person name="Powell A.J."/>
            <person name="Barry K."/>
            <person name="Miller A.N."/>
            <person name="Grigoriev I.V."/>
            <person name="Debuchy R."/>
            <person name="Gladieux P."/>
            <person name="Hiltunen Thoren M."/>
            <person name="Johannesson H."/>
        </authorList>
    </citation>
    <scope>NUCLEOTIDE SEQUENCE</scope>
    <source>
        <strain evidence="2">PSN324</strain>
    </source>
</reference>
<gene>
    <name evidence="2" type="ORF">QBC42DRAFT_348617</name>
</gene>
<protein>
    <submittedName>
        <fullName evidence="2">Uncharacterized protein</fullName>
    </submittedName>
</protein>
<feature type="compositionally biased region" description="Acidic residues" evidence="1">
    <location>
        <begin position="229"/>
        <end position="246"/>
    </location>
</feature>
<reference evidence="2" key="2">
    <citation type="submission" date="2023-06" db="EMBL/GenBank/DDBJ databases">
        <authorList>
            <consortium name="Lawrence Berkeley National Laboratory"/>
            <person name="Mondo S.J."/>
            <person name="Hensen N."/>
            <person name="Bonometti L."/>
            <person name="Westerberg I."/>
            <person name="Brannstrom I.O."/>
            <person name="Guillou S."/>
            <person name="Cros-Aarteil S."/>
            <person name="Calhoun S."/>
            <person name="Haridas S."/>
            <person name="Kuo A."/>
            <person name="Pangilinan J."/>
            <person name="Riley R."/>
            <person name="Labutti K."/>
            <person name="Andreopoulos B."/>
            <person name="Lipzen A."/>
            <person name="Chen C."/>
            <person name="Yanf M."/>
            <person name="Daum C."/>
            <person name="Ng V."/>
            <person name="Clum A."/>
            <person name="Steindorff A."/>
            <person name="Ohm R."/>
            <person name="Martin F."/>
            <person name="Silar P."/>
            <person name="Natvig D."/>
            <person name="Lalanne C."/>
            <person name="Gautier V."/>
            <person name="Ament-Velasquez S.L."/>
            <person name="Kruys A."/>
            <person name="Hutchinson M.I."/>
            <person name="Powell A.J."/>
            <person name="Barry K."/>
            <person name="Miller A.N."/>
            <person name="Grigoriev I.V."/>
            <person name="Debuchy R."/>
            <person name="Gladieux P."/>
            <person name="Thoren M.H."/>
            <person name="Johannesson H."/>
        </authorList>
    </citation>
    <scope>NUCLEOTIDE SEQUENCE</scope>
    <source>
        <strain evidence="2">PSN324</strain>
    </source>
</reference>
<sequence length="275" mass="31159">MGIPHPVPLVPACLSSHKIPNQTPIHTMNTTTPFGLDLFDTTPMLINLHYTIHWSARSSKPTPNRRQIFSPTTFGTVLPTESIQHFLTILNDVCLDRVRSATRYTCYSFETPKNIQAEFYFVFTNFPDSKLSIRGLTLAELSHQLELIKSRGYRDAIRAEMAIEIDVFLSGPGDDPARKKKTKKKRTGHVQAAVDEMQLRGIASDCIRLLLPVPPPKDEPEEVQQRDLNDDDDEEEEEREDEEEGEGKEVENNTGSSSSCWVKRLTARQSNTIFC</sequence>
<accession>A0AAV9HHU0</accession>
<evidence type="ECO:0000313" key="2">
    <source>
        <dbReference type="EMBL" id="KAK4459690.1"/>
    </source>
</evidence>
<feature type="region of interest" description="Disordered" evidence="1">
    <location>
        <begin position="213"/>
        <end position="260"/>
    </location>
</feature>
<name>A0AAV9HHU0_9PEZI</name>
<dbReference type="EMBL" id="MU865030">
    <property type="protein sequence ID" value="KAK4459690.1"/>
    <property type="molecule type" value="Genomic_DNA"/>
</dbReference>
<evidence type="ECO:0000256" key="1">
    <source>
        <dbReference type="SAM" id="MobiDB-lite"/>
    </source>
</evidence>
<keyword evidence="3" id="KW-1185">Reference proteome</keyword>
<comment type="caution">
    <text evidence="2">The sequence shown here is derived from an EMBL/GenBank/DDBJ whole genome shotgun (WGS) entry which is preliminary data.</text>
</comment>
<evidence type="ECO:0000313" key="3">
    <source>
        <dbReference type="Proteomes" id="UP001321749"/>
    </source>
</evidence>
<dbReference type="Proteomes" id="UP001321749">
    <property type="component" value="Unassembled WGS sequence"/>
</dbReference>
<proteinExistence type="predicted"/>
<organism evidence="2 3">
    <name type="scientific">Cladorrhinum samala</name>
    <dbReference type="NCBI Taxonomy" id="585594"/>
    <lineage>
        <taxon>Eukaryota</taxon>
        <taxon>Fungi</taxon>
        <taxon>Dikarya</taxon>
        <taxon>Ascomycota</taxon>
        <taxon>Pezizomycotina</taxon>
        <taxon>Sordariomycetes</taxon>
        <taxon>Sordariomycetidae</taxon>
        <taxon>Sordariales</taxon>
        <taxon>Podosporaceae</taxon>
        <taxon>Cladorrhinum</taxon>
    </lineage>
</organism>